<proteinExistence type="predicted"/>
<dbReference type="KEGG" id="spol:FH971_08810"/>
<dbReference type="GO" id="GO:0000166">
    <property type="term" value="F:nucleotide binding"/>
    <property type="evidence" value="ECO:0007669"/>
    <property type="project" value="UniProtKB-KW"/>
</dbReference>
<dbReference type="InterPro" id="IPR033856">
    <property type="entry name" value="Trp_halogen"/>
</dbReference>
<evidence type="ECO:0000313" key="3">
    <source>
        <dbReference type="EMBL" id="QDE31060.1"/>
    </source>
</evidence>
<dbReference type="GO" id="GO:0004497">
    <property type="term" value="F:monooxygenase activity"/>
    <property type="evidence" value="ECO:0007669"/>
    <property type="project" value="InterPro"/>
</dbReference>
<keyword evidence="2" id="KW-0547">Nucleotide-binding</keyword>
<dbReference type="InterPro" id="IPR036188">
    <property type="entry name" value="FAD/NAD-bd_sf"/>
</dbReference>
<reference evidence="3 4" key="1">
    <citation type="submission" date="2019-06" db="EMBL/GenBank/DDBJ databases">
        <title>The genome of Shewanella sp. SM1901.</title>
        <authorList>
            <person name="Cha Q."/>
        </authorList>
    </citation>
    <scope>NUCLEOTIDE SEQUENCE [LARGE SCALE GENOMIC DNA]</scope>
    <source>
        <strain evidence="3 4">SM1901</strain>
    </source>
</reference>
<dbReference type="Gene3D" id="3.50.50.60">
    <property type="entry name" value="FAD/NAD(P)-binding domain"/>
    <property type="match status" value="1"/>
</dbReference>
<dbReference type="InterPro" id="IPR050816">
    <property type="entry name" value="Flavin-dep_Halogenase_NPB"/>
</dbReference>
<sequence length="527" mass="59390">MNQNNIKNIVIVGGGTSGWMTAAMLIKLFKSQLNITLIESDAIGTIGVGEATIPPLQIFNSVLGISESDFIKATQATYKLGIEFENWYQQGDAYMHAFGNIGRDLGFTAFHHYWLSSRANNVKTNGSETNSPHAKYPEINRSQVEGSQYNPNDFWQYSLNYQAAKHNKFQPIQTISQAQMSGITHAYHFDANLYANLLHQYSDQRGVTRVEGTIASTELTIDGNIETVTLQNGQSIRGDLFIDCSGFSAILIGQALGVDYENWQHWLPCDSAYAVPCESVSPIIPYTKAIAHDTGWQWRIPLQHRTGNGIVYSSQFMTDEQAKQLLLTNLDGKSLAEPRKINFQTGRRTKQWHKNCVAIGLSSGFLEPLESTSLHLVQSAIIRLTKLFPQNGITLQHIDEFNRQSQTEFEQIRDFIILHYHLNAKQSADGEHGLWQQCRDMDIPESLQRRIDLFKSTATVFRHQDELFTEAAWVQVMLGQGITPTDFHPLTQAVRQIDLNDYLANIRKVIASTVDQMSSHEDYIAAL</sequence>
<gene>
    <name evidence="3" type="ORF">FH971_08810</name>
</gene>
<dbReference type="Proteomes" id="UP000319809">
    <property type="component" value="Chromosome"/>
</dbReference>
<feature type="active site" evidence="1">
    <location>
        <position position="79"/>
    </location>
</feature>
<dbReference type="PANTHER" id="PTHR43747:SF4">
    <property type="entry name" value="FLAVIN-DEPENDENT TRYPTOPHAN HALOGENASE"/>
    <property type="match status" value="1"/>
</dbReference>
<evidence type="ECO:0000313" key="4">
    <source>
        <dbReference type="Proteomes" id="UP000319809"/>
    </source>
</evidence>
<evidence type="ECO:0000256" key="2">
    <source>
        <dbReference type="PIRSR" id="PIRSR011396-2"/>
    </source>
</evidence>
<evidence type="ECO:0000256" key="1">
    <source>
        <dbReference type="PIRSR" id="PIRSR011396-1"/>
    </source>
</evidence>
<feature type="binding site" evidence="2">
    <location>
        <position position="361"/>
    </location>
    <ligand>
        <name>FAD</name>
        <dbReference type="ChEBI" id="CHEBI:57692"/>
    </ligand>
</feature>
<protein>
    <submittedName>
        <fullName evidence="3">Tryptophan 7-halogenase</fullName>
    </submittedName>
</protein>
<dbReference type="PIRSF" id="PIRSF011396">
    <property type="entry name" value="Trp_halogenase"/>
    <property type="match status" value="1"/>
</dbReference>
<dbReference type="RefSeq" id="WP_140234046.1">
    <property type="nucleotide sequence ID" value="NZ_CP041036.1"/>
</dbReference>
<dbReference type="PANTHER" id="PTHR43747">
    <property type="entry name" value="FAD-BINDING PROTEIN"/>
    <property type="match status" value="1"/>
</dbReference>
<keyword evidence="2" id="KW-0285">Flavoprotein</keyword>
<feature type="binding site" evidence="2">
    <location>
        <position position="79"/>
    </location>
    <ligand>
        <name>7-chloro-L-tryptophan</name>
        <dbReference type="ChEBI" id="CHEBI:58713"/>
    </ligand>
</feature>
<dbReference type="SUPFAM" id="SSF51905">
    <property type="entry name" value="FAD/NAD(P)-binding domain"/>
    <property type="match status" value="1"/>
</dbReference>
<dbReference type="EMBL" id="CP041036">
    <property type="protein sequence ID" value="QDE31060.1"/>
    <property type="molecule type" value="Genomic_DNA"/>
</dbReference>
<dbReference type="AlphaFoldDB" id="A0A4Y5YE55"/>
<keyword evidence="4" id="KW-1185">Reference proteome</keyword>
<organism evidence="3 4">
    <name type="scientific">Shewanella polaris</name>
    <dbReference type="NCBI Taxonomy" id="2588449"/>
    <lineage>
        <taxon>Bacteria</taxon>
        <taxon>Pseudomonadati</taxon>
        <taxon>Pseudomonadota</taxon>
        <taxon>Gammaproteobacteria</taxon>
        <taxon>Alteromonadales</taxon>
        <taxon>Shewanellaceae</taxon>
        <taxon>Shewanella</taxon>
    </lineage>
</organism>
<dbReference type="InterPro" id="IPR006905">
    <property type="entry name" value="Flavin_halogenase"/>
</dbReference>
<keyword evidence="2" id="KW-0274">FAD</keyword>
<dbReference type="Pfam" id="PF04820">
    <property type="entry name" value="Trp_halogenase"/>
    <property type="match status" value="2"/>
</dbReference>
<accession>A0A4Y5YE55</accession>
<name>A0A4Y5YE55_9GAMM</name>
<feature type="binding site" evidence="2">
    <location>
        <position position="370"/>
    </location>
    <ligand>
        <name>L-tryptophan</name>
        <dbReference type="ChEBI" id="CHEBI:57912"/>
    </ligand>
</feature>